<dbReference type="Gene3D" id="3.40.50.150">
    <property type="entry name" value="Vaccinia Virus protein VP39"/>
    <property type="match status" value="1"/>
</dbReference>
<keyword evidence="3" id="KW-1185">Reference proteome</keyword>
<feature type="domain" description="Methyltransferase type 11" evidence="1">
    <location>
        <begin position="34"/>
        <end position="121"/>
    </location>
</feature>
<keyword evidence="2" id="KW-0489">Methyltransferase</keyword>
<proteinExistence type="predicted"/>
<dbReference type="SUPFAM" id="SSF53335">
    <property type="entry name" value="S-adenosyl-L-methionine-dependent methyltransferases"/>
    <property type="match status" value="1"/>
</dbReference>
<evidence type="ECO:0000313" key="3">
    <source>
        <dbReference type="Proteomes" id="UP001205311"/>
    </source>
</evidence>
<sequence length="246" mass="25729">MSRIPPAPDLPSAAADQLHASLAELLRGGGGPVLDVGAGSGRIAAELARRGVPLLLLDRADAREPGAAPDVPFLLADACHLPVRTGLCSGVHLARVLAHIADWRAALAECARVLRPGGVLALSLGWRLYDGPLRDLVSAVYDAGEARGLRLEPVRADLDGPAEIDSALAGLGFGAPELVERSGVVMVTPRQAVADAVSTVHRWLPGQDLAGLPRVGDEVLAASGLDADVPLPQTRTVSYRVYRRER</sequence>
<dbReference type="RefSeq" id="WP_253671940.1">
    <property type="nucleotide sequence ID" value="NZ_JAMTCP010000036.1"/>
</dbReference>
<protein>
    <submittedName>
        <fullName evidence="2">Methyltransferase domain-containing protein</fullName>
    </submittedName>
</protein>
<dbReference type="Gene3D" id="1.10.8.900">
    <property type="match status" value="1"/>
</dbReference>
<dbReference type="Proteomes" id="UP001205311">
    <property type="component" value="Unassembled WGS sequence"/>
</dbReference>
<evidence type="ECO:0000313" key="2">
    <source>
        <dbReference type="EMBL" id="MCP2261100.1"/>
    </source>
</evidence>
<dbReference type="EMBL" id="JAMTCP010000036">
    <property type="protein sequence ID" value="MCP2261100.1"/>
    <property type="molecule type" value="Genomic_DNA"/>
</dbReference>
<evidence type="ECO:0000259" key="1">
    <source>
        <dbReference type="Pfam" id="PF08241"/>
    </source>
</evidence>
<dbReference type="CDD" id="cd02440">
    <property type="entry name" value="AdoMet_MTases"/>
    <property type="match status" value="1"/>
</dbReference>
<reference evidence="2 3" key="1">
    <citation type="submission" date="2022-06" db="EMBL/GenBank/DDBJ databases">
        <title>Genomic Encyclopedia of Archaeal and Bacterial Type Strains, Phase II (KMG-II): from individual species to whole genera.</title>
        <authorList>
            <person name="Goeker M."/>
        </authorList>
    </citation>
    <scope>NUCLEOTIDE SEQUENCE [LARGE SCALE GENOMIC DNA]</scope>
    <source>
        <strain evidence="2 3">DSM 40477</strain>
    </source>
</reference>
<name>A0ABT1I010_STRSD</name>
<gene>
    <name evidence="2" type="ORF">LX15_004820</name>
</gene>
<organism evidence="2 3">
    <name type="scientific">Streptoalloteichus tenebrarius (strain ATCC 17920 / DSM 40477 / JCM 4838 / CBS 697.72 / NBRC 16177 / NCIMB 11028 / NRRL B-12390 / A12253. 1 / ISP 5477)</name>
    <name type="common">Streptomyces tenebrarius</name>
    <dbReference type="NCBI Taxonomy" id="1933"/>
    <lineage>
        <taxon>Bacteria</taxon>
        <taxon>Bacillati</taxon>
        <taxon>Actinomycetota</taxon>
        <taxon>Actinomycetes</taxon>
        <taxon>Pseudonocardiales</taxon>
        <taxon>Pseudonocardiaceae</taxon>
        <taxon>Streptoalloteichus</taxon>
    </lineage>
</organism>
<accession>A0ABT1I010</accession>
<dbReference type="GO" id="GO:0032259">
    <property type="term" value="P:methylation"/>
    <property type="evidence" value="ECO:0007669"/>
    <property type="project" value="UniProtKB-KW"/>
</dbReference>
<dbReference type="PANTHER" id="PTHR43591">
    <property type="entry name" value="METHYLTRANSFERASE"/>
    <property type="match status" value="1"/>
</dbReference>
<comment type="caution">
    <text evidence="2">The sequence shown here is derived from an EMBL/GenBank/DDBJ whole genome shotgun (WGS) entry which is preliminary data.</text>
</comment>
<dbReference type="GO" id="GO:0008168">
    <property type="term" value="F:methyltransferase activity"/>
    <property type="evidence" value="ECO:0007669"/>
    <property type="project" value="UniProtKB-KW"/>
</dbReference>
<dbReference type="InterPro" id="IPR029063">
    <property type="entry name" value="SAM-dependent_MTases_sf"/>
</dbReference>
<dbReference type="InterPro" id="IPR013216">
    <property type="entry name" value="Methyltransf_11"/>
</dbReference>
<dbReference type="Pfam" id="PF08241">
    <property type="entry name" value="Methyltransf_11"/>
    <property type="match status" value="1"/>
</dbReference>
<keyword evidence="2" id="KW-0808">Transferase</keyword>